<dbReference type="GO" id="GO:0016740">
    <property type="term" value="F:transferase activity"/>
    <property type="evidence" value="ECO:0007669"/>
    <property type="project" value="UniProtKB-KW"/>
</dbReference>
<dbReference type="InterPro" id="IPR043128">
    <property type="entry name" value="Rev_trsase/Diguanyl_cyclase"/>
</dbReference>
<gene>
    <name evidence="15" type="ORF">AB840_14110</name>
</gene>
<sequence length="837" mass="94761">MKQEELIEKAALLHDIGKVYQRAMHIRKNHSLIGKEVLMPYFSDGYEEILRAVKNHHRTELEQFKGPDNDISYLIYEADNLAAASDRRTSVPEGVEDESSGMRFIPTTPLHNIFNVFDQQGAIGDTAYPLRGMDAEGKMLYPVLQEKIQAPSAMYQKITRELDLSFKQRSPAAMTINELLQLLEATMTYIPSSTNTSEVSDISLYDHQKLTAAFAACMYRFFEERGITDYKSYCYGNKNAAMRNAPVYVLVSGDMSGIQKFIYTIPSKGALKSLRGRSLYLDLLLENIVDELLVACGVSRSCLLYTGGGHFFMLLPNTKKVQDILRDYTINLNEWFLRHYGSRLYMALAYTPCSATDFSKDGGGAGNVFRTVSHTLSQEKLCRYTEEQLQKMFSPQSMYNKIVDDKRECAICHASTSAAELQPYGEANVKDEKTQEQACRACNSLYRLGQRALQGSIFCVRTEKSAEAVPIPGYGKDLYLTAISEDQLKQSVVPKRLYIKNELTLGSEVATHLWMGDYITKNADGHPLEFKELAQRSGGDTESSGIERIGILRADVDNLGTAFIKGFSSQYDTLSRKAALSRNLSLFFKRYINDVCQGYTADTKLGFTLFQDEVKTARQVHIIYSGGDDMFLAGAWDDIIEVAIDLRHAFQHFTNGKLTFSAGVGLFHPDCPISQMARKTGDLEEYAKDNPQKNSIALFGEVMKYNACTEDQQTARYTWDEFETNVCGEKLGFLQNHFVMNGEMTQNKLSIGKGAIYRLLGLMRKSAQDAGHINLARFAYTLARMEPAHADRIKKQCYEEVRKQLYEWYQSETDCQQLITAIELWVYRLRDKGVWNQ</sequence>
<evidence type="ECO:0000259" key="14">
    <source>
        <dbReference type="PROSITE" id="PS51831"/>
    </source>
</evidence>
<keyword evidence="7" id="KW-0255">Endonuclease</keyword>
<feature type="domain" description="GGDEF" evidence="13">
    <location>
        <begin position="547"/>
        <end position="701"/>
    </location>
</feature>
<keyword evidence="16" id="KW-1185">Reference proteome</keyword>
<evidence type="ECO:0000256" key="5">
    <source>
        <dbReference type="ARBA" id="ARBA00022722"/>
    </source>
</evidence>
<dbReference type="GO" id="GO:0004527">
    <property type="term" value="F:exonuclease activity"/>
    <property type="evidence" value="ECO:0007669"/>
    <property type="project" value="UniProtKB-KW"/>
</dbReference>
<dbReference type="Pfam" id="PF22335">
    <property type="entry name" value="Cas10-Cmr2_palm2"/>
    <property type="match status" value="1"/>
</dbReference>
<comment type="similarity">
    <text evidence="2">Belongs to the CRISPR-associated Cas10/Csm1 family.</text>
</comment>
<dbReference type="PROSITE" id="PS51831">
    <property type="entry name" value="HD"/>
    <property type="match status" value="1"/>
</dbReference>
<keyword evidence="5" id="KW-0540">Nuclease</keyword>
<dbReference type="PANTHER" id="PTHR36528:SF1">
    <property type="entry name" value="CRISPR SYSTEM SINGLE-STRAND-SPECIFIC DEOXYRIBONUCLEASE CAS10_CSM1 (SUBTYPE III-A)"/>
    <property type="match status" value="1"/>
</dbReference>
<feature type="domain" description="HD" evidence="14">
    <location>
        <begin position="1"/>
        <end position="84"/>
    </location>
</feature>
<dbReference type="InParanoid" id="A0A0J6ZKI2"/>
<dbReference type="Gene3D" id="3.30.70.270">
    <property type="match status" value="1"/>
</dbReference>
<evidence type="ECO:0000256" key="1">
    <source>
        <dbReference type="ARBA" id="ARBA00001968"/>
    </source>
</evidence>
<accession>A0A0J6ZKI2</accession>
<name>A0A0J6ZKI2_9FIRM</name>
<dbReference type="InterPro" id="IPR006674">
    <property type="entry name" value="HD_domain"/>
</dbReference>
<keyword evidence="10" id="KW-0067">ATP-binding</keyword>
<dbReference type="InterPro" id="IPR052117">
    <property type="entry name" value="Cas10/Csm1_subtype-III-A"/>
</dbReference>
<dbReference type="PROSITE" id="PS50887">
    <property type="entry name" value="GGDEF"/>
    <property type="match status" value="1"/>
</dbReference>
<evidence type="ECO:0000256" key="10">
    <source>
        <dbReference type="ARBA" id="ARBA00022840"/>
    </source>
</evidence>
<evidence type="ECO:0000256" key="8">
    <source>
        <dbReference type="ARBA" id="ARBA00022801"/>
    </source>
</evidence>
<dbReference type="Pfam" id="PF01966">
    <property type="entry name" value="HD"/>
    <property type="match status" value="1"/>
</dbReference>
<dbReference type="Gene3D" id="1.10.3210.10">
    <property type="entry name" value="Hypothetical protein af1432"/>
    <property type="match status" value="1"/>
</dbReference>
<dbReference type="CDD" id="cd09680">
    <property type="entry name" value="Cas10_III"/>
    <property type="match status" value="1"/>
</dbReference>
<dbReference type="PATRIC" id="fig|1122219.3.peg.3177"/>
<dbReference type="Pfam" id="PF18211">
    <property type="entry name" value="Csm1_B"/>
    <property type="match status" value="1"/>
</dbReference>
<dbReference type="InterPro" id="IPR048693">
    <property type="entry name" value="Cmr2-like_C"/>
</dbReference>
<comment type="caution">
    <text evidence="15">The sequence shown here is derived from an EMBL/GenBank/DDBJ whole genome shotgun (WGS) entry which is preliminary data.</text>
</comment>
<keyword evidence="8" id="KW-0378">Hydrolase</keyword>
<keyword evidence="6" id="KW-0547">Nucleotide-binding</keyword>
<protein>
    <recommendedName>
        <fullName evidence="3">CRISPR system single-strand-specific deoxyribonuclease Cas10/Csm1 (subtype III-A)</fullName>
    </recommendedName>
    <alternativeName>
        <fullName evidence="12">Cyclic oligoadenylate synthase</fullName>
    </alternativeName>
</protein>
<dbReference type="EMBL" id="LEKT01000072">
    <property type="protein sequence ID" value="KMO85341.1"/>
    <property type="molecule type" value="Genomic_DNA"/>
</dbReference>
<dbReference type="Proteomes" id="UP000036503">
    <property type="component" value="Unassembled WGS sequence"/>
</dbReference>
<evidence type="ECO:0000313" key="16">
    <source>
        <dbReference type="Proteomes" id="UP000036503"/>
    </source>
</evidence>
<dbReference type="InterPro" id="IPR013408">
    <property type="entry name" value="Cas10/Csm1"/>
</dbReference>
<evidence type="ECO:0000313" key="15">
    <source>
        <dbReference type="EMBL" id="KMO85341.1"/>
    </source>
</evidence>
<evidence type="ECO:0000256" key="7">
    <source>
        <dbReference type="ARBA" id="ARBA00022759"/>
    </source>
</evidence>
<comment type="cofactor">
    <cofactor evidence="1">
        <name>a divalent metal cation</name>
        <dbReference type="ChEBI" id="CHEBI:60240"/>
    </cofactor>
</comment>
<keyword evidence="11" id="KW-0051">Antiviral defense</keyword>
<dbReference type="InterPro" id="IPR054767">
    <property type="entry name" value="Cas10-Cmr2_palm2"/>
</dbReference>
<dbReference type="SUPFAM" id="SSF109604">
    <property type="entry name" value="HD-domain/PDEase-like"/>
    <property type="match status" value="1"/>
</dbReference>
<dbReference type="GO" id="GO:0005524">
    <property type="term" value="F:ATP binding"/>
    <property type="evidence" value="ECO:0007669"/>
    <property type="project" value="UniProtKB-KW"/>
</dbReference>
<keyword evidence="9" id="KW-0269">Exonuclease</keyword>
<evidence type="ECO:0000256" key="2">
    <source>
        <dbReference type="ARBA" id="ARBA00005700"/>
    </source>
</evidence>
<dbReference type="PANTHER" id="PTHR36528">
    <property type="entry name" value="CRISPR SYSTEM SINGLE-STRAND-SPECIFIC DEOXYRIBONUCLEASE CAS10/CSM1 (SUBTYPE III-A)"/>
    <property type="match status" value="1"/>
</dbReference>
<dbReference type="InterPro" id="IPR000160">
    <property type="entry name" value="GGDEF_dom"/>
</dbReference>
<reference evidence="15 16" key="1">
    <citation type="submission" date="2015-06" db="EMBL/GenBank/DDBJ databases">
        <title>Draft genome sequence of beer spoilage bacterium Megasphaera cerevisiae type strain 20462.</title>
        <authorList>
            <person name="Kutumbaka K."/>
            <person name="Pasmowitz J."/>
            <person name="Mategko J."/>
            <person name="Reyes D."/>
            <person name="Friedrich A."/>
            <person name="Han S."/>
            <person name="Martens-Habbena W."/>
            <person name="Neal-McKinney J."/>
            <person name="Janagama H.K."/>
            <person name="Nadala C."/>
            <person name="Samadpour M."/>
        </authorList>
    </citation>
    <scope>NUCLEOTIDE SEQUENCE [LARGE SCALE GENOMIC DNA]</scope>
    <source>
        <strain evidence="15 16">DSM 20462</strain>
    </source>
</reference>
<organism evidence="15 16">
    <name type="scientific">Megasphaera cerevisiae DSM 20462</name>
    <dbReference type="NCBI Taxonomy" id="1122219"/>
    <lineage>
        <taxon>Bacteria</taxon>
        <taxon>Bacillati</taxon>
        <taxon>Bacillota</taxon>
        <taxon>Negativicutes</taxon>
        <taxon>Veillonellales</taxon>
        <taxon>Veillonellaceae</taxon>
        <taxon>Megasphaera</taxon>
    </lineage>
</organism>
<dbReference type="AlphaFoldDB" id="A0A0J6ZKI2"/>
<evidence type="ECO:0000256" key="9">
    <source>
        <dbReference type="ARBA" id="ARBA00022839"/>
    </source>
</evidence>
<evidence type="ECO:0000259" key="13">
    <source>
        <dbReference type="PROSITE" id="PS50887"/>
    </source>
</evidence>
<evidence type="ECO:0000256" key="11">
    <source>
        <dbReference type="ARBA" id="ARBA00023118"/>
    </source>
</evidence>
<dbReference type="NCBIfam" id="TIGR02578">
    <property type="entry name" value="cas_TM1811_Csm1"/>
    <property type="match status" value="1"/>
</dbReference>
<dbReference type="GO" id="GO:0004519">
    <property type="term" value="F:endonuclease activity"/>
    <property type="evidence" value="ECO:0007669"/>
    <property type="project" value="UniProtKB-KW"/>
</dbReference>
<keyword evidence="4" id="KW-0808">Transferase</keyword>
<dbReference type="OrthoDB" id="9768769at2"/>
<evidence type="ECO:0000256" key="4">
    <source>
        <dbReference type="ARBA" id="ARBA00022679"/>
    </source>
</evidence>
<dbReference type="GO" id="GO:0051607">
    <property type="term" value="P:defense response to virus"/>
    <property type="evidence" value="ECO:0007669"/>
    <property type="project" value="UniProtKB-KW"/>
</dbReference>
<evidence type="ECO:0000256" key="12">
    <source>
        <dbReference type="ARBA" id="ARBA00032922"/>
    </source>
</evidence>
<proteinExistence type="inferred from homology"/>
<evidence type="ECO:0000256" key="3">
    <source>
        <dbReference type="ARBA" id="ARBA00014333"/>
    </source>
</evidence>
<dbReference type="RefSeq" id="WP_048515486.1">
    <property type="nucleotide sequence ID" value="NZ_FUXD01000065.1"/>
</dbReference>
<evidence type="ECO:0000256" key="6">
    <source>
        <dbReference type="ARBA" id="ARBA00022741"/>
    </source>
</evidence>
<dbReference type="InterPro" id="IPR041062">
    <property type="entry name" value="Csm1_B"/>
</dbReference>
<dbReference type="Pfam" id="PF20824">
    <property type="entry name" value="Cmr2_hel_dom2"/>
    <property type="match status" value="1"/>
</dbReference>